<feature type="compositionally biased region" description="Low complexity" evidence="10">
    <location>
        <begin position="471"/>
        <end position="480"/>
    </location>
</feature>
<organism evidence="13 14">
    <name type="scientific">Meripilus lineatus</name>
    <dbReference type="NCBI Taxonomy" id="2056292"/>
    <lineage>
        <taxon>Eukaryota</taxon>
        <taxon>Fungi</taxon>
        <taxon>Dikarya</taxon>
        <taxon>Basidiomycota</taxon>
        <taxon>Agaricomycotina</taxon>
        <taxon>Agaricomycetes</taxon>
        <taxon>Polyporales</taxon>
        <taxon>Meripilaceae</taxon>
        <taxon>Meripilus</taxon>
    </lineage>
</organism>
<feature type="transmembrane region" description="Helical" evidence="11">
    <location>
        <begin position="735"/>
        <end position="754"/>
    </location>
</feature>
<feature type="transmembrane region" description="Helical" evidence="11">
    <location>
        <begin position="597"/>
        <end position="614"/>
    </location>
</feature>
<proteinExistence type="predicted"/>
<evidence type="ECO:0000256" key="2">
    <source>
        <dbReference type="ARBA" id="ARBA00004127"/>
    </source>
</evidence>
<dbReference type="Pfam" id="PF11145">
    <property type="entry name" value="DUF2921"/>
    <property type="match status" value="1"/>
</dbReference>
<dbReference type="GO" id="GO:0061630">
    <property type="term" value="F:ubiquitin protein ligase activity"/>
    <property type="evidence" value="ECO:0007669"/>
    <property type="project" value="UniProtKB-EC"/>
</dbReference>
<feature type="transmembrane region" description="Helical" evidence="11">
    <location>
        <begin position="766"/>
        <end position="789"/>
    </location>
</feature>
<feature type="transmembrane region" description="Helical" evidence="11">
    <location>
        <begin position="626"/>
        <end position="644"/>
    </location>
</feature>
<evidence type="ECO:0000313" key="14">
    <source>
        <dbReference type="Proteomes" id="UP001212997"/>
    </source>
</evidence>
<keyword evidence="8 11" id="KW-1133">Transmembrane helix</keyword>
<gene>
    <name evidence="13" type="ORF">NLI96_g5142</name>
</gene>
<dbReference type="Proteomes" id="UP001212997">
    <property type="component" value="Unassembled WGS sequence"/>
</dbReference>
<feature type="region of interest" description="Disordered" evidence="10">
    <location>
        <begin position="912"/>
        <end position="931"/>
    </location>
</feature>
<sequence>MPTPDNGEQTTDRGATPAPPGNDPHPRRQRSSIPSFIFISFVLFMLTNNHGEEAVLRGQYEAALESLQYQLGNYSRWMNGTESNFTLPEKDPTAIPLIDSFIDLGSEIDPFHGSYYSNFTGFWRGDLRTYNLTSLPSSEDPVPAWHHHAHDFIAGANLTNITEVAERLGPWNWTGSTRLALSIGDKLVWSEKKHSNVSKGIASIHGKIDLTDPNSSDEFRLDFDGVHYMSNGSVFAFAVPSGRLLDIREVPSLVPDSHLNETAKLIEAELSNRIVKLKEKIDSGALETDDDNDGPKSRCSFLFFGQTNPTTVPKHLMKELEDEIDNPTGISTVSRPPMYMEGVLISKDCGLLLEFKEVRGVKSQRLYRKITTYAGISTLVNFVLLALLTRQISRSRSAAGLARVSRYPFLAQSLIDAMSFVGHITLAILADGRPSVATLAPAGLSCILFVYEAQFSVLIGQIQAPEDAQSETRPTATTTAAPPPQAPSSEDANETTPLRASVDAPTLPTAATTPQATPAPQTPQQQGLLRFLWNHIRTDPSARLWTIISVFLLVVFRLVIVLSLPLFFIGSMYAFMWFPQIYRAVRRGRTSGLKAEYLIGVTLCRLYFLLYFLACPRNVLDVDPRSWVWFVAAFMFFQVGVLLLQEVLGPSFFLPGKVATLKTYNYHPPMQVPDQESPEQSLGDCAICMDAIIMDRSFLDEKGEGSLLSKGALWAQGARKNYSLAPCHHLFVSRYLLGAVWVFDSISIVNFPAYGVFREVAGHQEYLSAVSTPLTSSIALFISCIILYYDSLIALVPDHSLHALIIFVASSSRAMVYATQRELSFGHHALGCTACRPRSPCDEWFMMGEEWSELKPSEYCTSPLGDATPISLHILRSMLITDSLVAGCSEFDECLFLYNYTMADTNLSSCPVSEAPVNEPEQDDEGGGGGGLGLTQERFANSLRYYGNIVYPLKDLPDAYKQGIRKTIKLPWIQYGLPMWDNDLAKYATNHGYTSDSRALLAIRGYQHLEKRFSDYDIGMLCPHFSPMYDTVITWCSHLSRNRLLRNQNHNEEQLIRELRQELGLRPENFLKPAWFFPFGETYTGVTFEVDFFLVETEIMVNPC</sequence>
<reference evidence="13" key="1">
    <citation type="submission" date="2022-07" db="EMBL/GenBank/DDBJ databases">
        <title>Genome Sequence of Physisporinus lineatus.</title>
        <authorList>
            <person name="Buettner E."/>
        </authorList>
    </citation>
    <scope>NUCLEOTIDE SEQUENCE</scope>
    <source>
        <strain evidence="13">VT162</strain>
    </source>
</reference>
<evidence type="ECO:0000256" key="11">
    <source>
        <dbReference type="SAM" id="Phobius"/>
    </source>
</evidence>
<dbReference type="AlphaFoldDB" id="A0AAD5YF18"/>
<keyword evidence="5" id="KW-0808">Transferase</keyword>
<protein>
    <recommendedName>
        <fullName evidence="4">RING-type E3 ubiquitin transferase</fullName>
        <ecNumber evidence="4">2.3.2.27</ecNumber>
    </recommendedName>
</protein>
<accession>A0AAD5YF18</accession>
<evidence type="ECO:0000256" key="3">
    <source>
        <dbReference type="ARBA" id="ARBA00004906"/>
    </source>
</evidence>
<evidence type="ECO:0000256" key="8">
    <source>
        <dbReference type="ARBA" id="ARBA00022989"/>
    </source>
</evidence>
<dbReference type="InterPro" id="IPR021319">
    <property type="entry name" value="DUF2921"/>
</dbReference>
<comment type="catalytic activity">
    <reaction evidence="1">
        <text>S-ubiquitinyl-[E2 ubiquitin-conjugating enzyme]-L-cysteine + [acceptor protein]-L-lysine = [E2 ubiquitin-conjugating enzyme]-L-cysteine + N(6)-ubiquitinyl-[acceptor protein]-L-lysine.</text>
        <dbReference type="EC" id="2.3.2.27"/>
    </reaction>
</comment>
<keyword evidence="7" id="KW-0833">Ubl conjugation pathway</keyword>
<comment type="subcellular location">
    <subcellularLocation>
        <location evidence="2">Endomembrane system</location>
        <topology evidence="2">Multi-pass membrane protein</topology>
    </subcellularLocation>
</comment>
<feature type="compositionally biased region" description="Polar residues" evidence="10">
    <location>
        <begin position="1"/>
        <end position="13"/>
    </location>
</feature>
<evidence type="ECO:0000256" key="6">
    <source>
        <dbReference type="ARBA" id="ARBA00022692"/>
    </source>
</evidence>
<dbReference type="EMBL" id="JANAWD010000162">
    <property type="protein sequence ID" value="KAJ3485175.1"/>
    <property type="molecule type" value="Genomic_DNA"/>
</dbReference>
<feature type="transmembrane region" description="Helical" evidence="11">
    <location>
        <begin position="370"/>
        <end position="388"/>
    </location>
</feature>
<dbReference type="GO" id="GO:0012505">
    <property type="term" value="C:endomembrane system"/>
    <property type="evidence" value="ECO:0007669"/>
    <property type="project" value="UniProtKB-SubCell"/>
</dbReference>
<evidence type="ECO:0000256" key="7">
    <source>
        <dbReference type="ARBA" id="ARBA00022786"/>
    </source>
</evidence>
<keyword evidence="14" id="KW-1185">Reference proteome</keyword>
<feature type="region of interest" description="Disordered" evidence="10">
    <location>
        <begin position="466"/>
        <end position="498"/>
    </location>
</feature>
<comment type="caution">
    <text evidence="13">The sequence shown here is derived from an EMBL/GenBank/DDBJ whole genome shotgun (WGS) entry which is preliminary data.</text>
</comment>
<evidence type="ECO:0000259" key="12">
    <source>
        <dbReference type="Pfam" id="PF11145"/>
    </source>
</evidence>
<name>A0AAD5YF18_9APHY</name>
<feature type="transmembrane region" description="Helical" evidence="11">
    <location>
        <begin position="542"/>
        <end position="560"/>
    </location>
</feature>
<keyword evidence="9 11" id="KW-0472">Membrane</keyword>
<evidence type="ECO:0000256" key="5">
    <source>
        <dbReference type="ARBA" id="ARBA00022679"/>
    </source>
</evidence>
<keyword evidence="6 11" id="KW-0812">Transmembrane</keyword>
<evidence type="ECO:0000256" key="9">
    <source>
        <dbReference type="ARBA" id="ARBA00023136"/>
    </source>
</evidence>
<feature type="domain" description="SWEET-like" evidence="12">
    <location>
        <begin position="544"/>
        <end position="656"/>
    </location>
</feature>
<comment type="pathway">
    <text evidence="3">Protein modification; protein ubiquitination.</text>
</comment>
<feature type="region of interest" description="Disordered" evidence="10">
    <location>
        <begin position="1"/>
        <end position="30"/>
    </location>
</feature>
<evidence type="ECO:0000256" key="1">
    <source>
        <dbReference type="ARBA" id="ARBA00000900"/>
    </source>
</evidence>
<evidence type="ECO:0000313" key="13">
    <source>
        <dbReference type="EMBL" id="KAJ3485175.1"/>
    </source>
</evidence>
<evidence type="ECO:0000256" key="4">
    <source>
        <dbReference type="ARBA" id="ARBA00012483"/>
    </source>
</evidence>
<dbReference type="EC" id="2.3.2.27" evidence="4"/>
<evidence type="ECO:0000256" key="10">
    <source>
        <dbReference type="SAM" id="MobiDB-lite"/>
    </source>
</evidence>